<dbReference type="InterPro" id="IPR001628">
    <property type="entry name" value="Znf_hrmn_rcpt"/>
</dbReference>
<evidence type="ECO:0000256" key="3">
    <source>
        <dbReference type="ARBA" id="ARBA00022833"/>
    </source>
</evidence>
<dbReference type="Pfam" id="PF00104">
    <property type="entry name" value="Hormone_recep"/>
    <property type="match status" value="1"/>
</dbReference>
<gene>
    <name evidence="13" type="ORF">KUTeg_004861</name>
</gene>
<accession>A0ABQ9FI25</accession>
<reference evidence="13 14" key="1">
    <citation type="submission" date="2022-12" db="EMBL/GenBank/DDBJ databases">
        <title>Chromosome-level genome of Tegillarca granosa.</title>
        <authorList>
            <person name="Kim J."/>
        </authorList>
    </citation>
    <scope>NUCLEOTIDE SEQUENCE [LARGE SCALE GENOMIC DNA]</scope>
    <source>
        <strain evidence="13">Teg-2019</strain>
        <tissue evidence="13">Adductor muscle</tissue>
    </source>
</reference>
<name>A0ABQ9FI25_TEGGR</name>
<comment type="similarity">
    <text evidence="9">Belongs to the nuclear hormone receptor family.</text>
</comment>
<proteinExistence type="inferred from homology"/>
<dbReference type="CDD" id="cd06929">
    <property type="entry name" value="NR_LBD_F1"/>
    <property type="match status" value="1"/>
</dbReference>
<dbReference type="PANTHER" id="PTHR24082:SF283">
    <property type="entry name" value="NUCLEAR HORMONE RECEPTOR HR96"/>
    <property type="match status" value="1"/>
</dbReference>
<keyword evidence="3 9" id="KW-0862">Zinc</keyword>
<dbReference type="InterPro" id="IPR013088">
    <property type="entry name" value="Znf_NHR/GATA"/>
</dbReference>
<keyword evidence="4 9" id="KW-0805">Transcription regulation</keyword>
<evidence type="ECO:0000256" key="1">
    <source>
        <dbReference type="ARBA" id="ARBA00022723"/>
    </source>
</evidence>
<evidence type="ECO:0000259" key="12">
    <source>
        <dbReference type="PROSITE" id="PS51843"/>
    </source>
</evidence>
<dbReference type="InterPro" id="IPR035500">
    <property type="entry name" value="NHR-like_dom_sf"/>
</dbReference>
<dbReference type="Proteomes" id="UP001217089">
    <property type="component" value="Unassembled WGS sequence"/>
</dbReference>
<dbReference type="SUPFAM" id="SSF57716">
    <property type="entry name" value="Glucocorticoid receptor-like (DNA-binding domain)"/>
    <property type="match status" value="1"/>
</dbReference>
<evidence type="ECO:0000259" key="11">
    <source>
        <dbReference type="PROSITE" id="PS51030"/>
    </source>
</evidence>
<evidence type="ECO:0000256" key="9">
    <source>
        <dbReference type="RuleBase" id="RU004334"/>
    </source>
</evidence>
<feature type="region of interest" description="Disordered" evidence="10">
    <location>
        <begin position="220"/>
        <end position="252"/>
    </location>
</feature>
<dbReference type="SMART" id="SM00430">
    <property type="entry name" value="HOLI"/>
    <property type="match status" value="1"/>
</dbReference>
<comment type="caution">
    <text evidence="13">The sequence shown here is derived from an EMBL/GenBank/DDBJ whole genome shotgun (WGS) entry which is preliminary data.</text>
</comment>
<dbReference type="PRINTS" id="PR00398">
    <property type="entry name" value="STRDHORMONER"/>
</dbReference>
<keyword evidence="1 9" id="KW-0479">Metal-binding</keyword>
<evidence type="ECO:0000256" key="5">
    <source>
        <dbReference type="ARBA" id="ARBA00023125"/>
    </source>
</evidence>
<protein>
    <submittedName>
        <fullName evidence="13">Uncharacterized protein</fullName>
    </submittedName>
</protein>
<keyword evidence="14" id="KW-1185">Reference proteome</keyword>
<evidence type="ECO:0000256" key="10">
    <source>
        <dbReference type="SAM" id="MobiDB-lite"/>
    </source>
</evidence>
<dbReference type="Gene3D" id="3.30.50.10">
    <property type="entry name" value="Erythroid Transcription Factor GATA-1, subunit A"/>
    <property type="match status" value="1"/>
</dbReference>
<dbReference type="Gene3D" id="1.10.565.10">
    <property type="entry name" value="Retinoid X Receptor"/>
    <property type="match status" value="1"/>
</dbReference>
<dbReference type="PROSITE" id="PS00031">
    <property type="entry name" value="NUCLEAR_REC_DBD_1"/>
    <property type="match status" value="1"/>
</dbReference>
<evidence type="ECO:0000256" key="2">
    <source>
        <dbReference type="ARBA" id="ARBA00022771"/>
    </source>
</evidence>
<keyword evidence="5 9" id="KW-0238">DNA-binding</keyword>
<comment type="subcellular location">
    <subcellularLocation>
        <location evidence="9">Nucleus</location>
    </subcellularLocation>
</comment>
<dbReference type="SMART" id="SM00399">
    <property type="entry name" value="ZnF_C4"/>
    <property type="match status" value="1"/>
</dbReference>
<dbReference type="PANTHER" id="PTHR24082">
    <property type="entry name" value="NUCLEAR HORMONE RECEPTOR"/>
    <property type="match status" value="1"/>
</dbReference>
<dbReference type="PROSITE" id="PS51843">
    <property type="entry name" value="NR_LBD"/>
    <property type="match status" value="1"/>
</dbReference>
<evidence type="ECO:0000256" key="6">
    <source>
        <dbReference type="ARBA" id="ARBA00023163"/>
    </source>
</evidence>
<dbReference type="Pfam" id="PF00105">
    <property type="entry name" value="zf-C4"/>
    <property type="match status" value="1"/>
</dbReference>
<dbReference type="InterPro" id="IPR001723">
    <property type="entry name" value="Nuclear_hrmn_rcpt"/>
</dbReference>
<dbReference type="InterPro" id="IPR050234">
    <property type="entry name" value="Nuclear_hormone_rcpt_NR1"/>
</dbReference>
<dbReference type="EMBL" id="JARBDR010000246">
    <property type="protein sequence ID" value="KAJ8316957.1"/>
    <property type="molecule type" value="Genomic_DNA"/>
</dbReference>
<dbReference type="PRINTS" id="PR00047">
    <property type="entry name" value="STROIDFINGER"/>
</dbReference>
<keyword evidence="7 9" id="KW-0675">Receptor</keyword>
<keyword evidence="2 9" id="KW-0863">Zinc-finger</keyword>
<sequence length="487" mass="55811">MRTLGKSMEERIHNLTTSTQHSLTITQQRFDADQQINQLTAMEQQHNMAPPHDPWNYNYSRNTSIQEPMSTTDYMSEYYDGDDSQVKREQKRRPKPKDGTQLFCGVCGDKALGYNFDAVTCESCKAFFRRNALKTKAFTCSFDGNCKLDAHTRKFCSGCRLKKCFDIGMKKDWILSEEQLAKRRQKGTTVPSLPKGKQRKVEDYGGTCSMEVSSTYLEIGEDSKGSSGASLTPPHHVKDESMEDEEDYPRPLSDEVHKEIENLKYQYAAVFDQPYTEDQVAKLTENPRSSNDLFNMTDIFIRRLIKFAKHIPEFKQLIQEDQIHLLKGGIMEIMVLRSAMGFDNQQMMWKLKGQQSGEQKIGPQMIQSTLGNGMYSEHVKFVVSLNELTKSNKTIMTLLFVIELFSSDRPNLVNKELISKGQEKFSSWLKAYIESVYPVSEAKQLYPKLLVKLLDVRSLGEESAQLASHLDITRLEPLLVEVFSLQK</sequence>
<keyword evidence="8 9" id="KW-0539">Nucleus</keyword>
<dbReference type="PROSITE" id="PS51030">
    <property type="entry name" value="NUCLEAR_REC_DBD_2"/>
    <property type="match status" value="1"/>
</dbReference>
<evidence type="ECO:0000256" key="4">
    <source>
        <dbReference type="ARBA" id="ARBA00023015"/>
    </source>
</evidence>
<dbReference type="SUPFAM" id="SSF48508">
    <property type="entry name" value="Nuclear receptor ligand-binding domain"/>
    <property type="match status" value="1"/>
</dbReference>
<feature type="domain" description="Nuclear receptor" evidence="11">
    <location>
        <begin position="101"/>
        <end position="176"/>
    </location>
</feature>
<evidence type="ECO:0000256" key="7">
    <source>
        <dbReference type="ARBA" id="ARBA00023170"/>
    </source>
</evidence>
<evidence type="ECO:0000313" key="13">
    <source>
        <dbReference type="EMBL" id="KAJ8316957.1"/>
    </source>
</evidence>
<evidence type="ECO:0000256" key="8">
    <source>
        <dbReference type="ARBA" id="ARBA00023242"/>
    </source>
</evidence>
<keyword evidence="6 9" id="KW-0804">Transcription</keyword>
<feature type="domain" description="NR LBD" evidence="12">
    <location>
        <begin position="255"/>
        <end position="487"/>
    </location>
</feature>
<dbReference type="InterPro" id="IPR000536">
    <property type="entry name" value="Nucl_hrmn_rcpt_lig-bd"/>
</dbReference>
<evidence type="ECO:0000313" key="14">
    <source>
        <dbReference type="Proteomes" id="UP001217089"/>
    </source>
</evidence>
<organism evidence="13 14">
    <name type="scientific">Tegillarca granosa</name>
    <name type="common">Malaysian cockle</name>
    <name type="synonym">Anadara granosa</name>
    <dbReference type="NCBI Taxonomy" id="220873"/>
    <lineage>
        <taxon>Eukaryota</taxon>
        <taxon>Metazoa</taxon>
        <taxon>Spiralia</taxon>
        <taxon>Lophotrochozoa</taxon>
        <taxon>Mollusca</taxon>
        <taxon>Bivalvia</taxon>
        <taxon>Autobranchia</taxon>
        <taxon>Pteriomorphia</taxon>
        <taxon>Arcoida</taxon>
        <taxon>Arcoidea</taxon>
        <taxon>Arcidae</taxon>
        <taxon>Tegillarca</taxon>
    </lineage>
</organism>